<dbReference type="Gene3D" id="3.40.50.300">
    <property type="entry name" value="P-loop containing nucleotide triphosphate hydrolases"/>
    <property type="match status" value="1"/>
</dbReference>
<organism evidence="7 8">
    <name type="scientific">Kineococcus gynurae</name>
    <dbReference type="NCBI Taxonomy" id="452979"/>
    <lineage>
        <taxon>Bacteria</taxon>
        <taxon>Bacillati</taxon>
        <taxon>Actinomycetota</taxon>
        <taxon>Actinomycetes</taxon>
        <taxon>Kineosporiales</taxon>
        <taxon>Kineosporiaceae</taxon>
        <taxon>Kineococcus</taxon>
    </lineage>
</organism>
<keyword evidence="2" id="KW-0813">Transport</keyword>
<gene>
    <name evidence="7" type="ORF">ACFFVI_00775</name>
</gene>
<dbReference type="EMBL" id="JBHMDM010000001">
    <property type="protein sequence ID" value="MFB9375491.1"/>
    <property type="molecule type" value="Genomic_DNA"/>
</dbReference>
<dbReference type="CDD" id="cd03230">
    <property type="entry name" value="ABC_DR_subfamily_A"/>
    <property type="match status" value="1"/>
</dbReference>
<keyword evidence="8" id="KW-1185">Reference proteome</keyword>
<dbReference type="PANTHER" id="PTHR42711">
    <property type="entry name" value="ABC TRANSPORTER ATP-BINDING PROTEIN"/>
    <property type="match status" value="1"/>
</dbReference>
<dbReference type="SUPFAM" id="SSF52540">
    <property type="entry name" value="P-loop containing nucleoside triphosphate hydrolases"/>
    <property type="match status" value="1"/>
</dbReference>
<reference evidence="7 8" key="1">
    <citation type="submission" date="2024-09" db="EMBL/GenBank/DDBJ databases">
        <authorList>
            <person name="Sun Q."/>
            <person name="Mori K."/>
        </authorList>
    </citation>
    <scope>NUCLEOTIDE SEQUENCE [LARGE SCALE GENOMIC DNA]</scope>
    <source>
        <strain evidence="7 8">TISTR 1856</strain>
    </source>
</reference>
<evidence type="ECO:0000259" key="6">
    <source>
        <dbReference type="PROSITE" id="PS50893"/>
    </source>
</evidence>
<name>A0ABV5LN28_9ACTN</name>
<keyword evidence="4 7" id="KW-0067">ATP-binding</keyword>
<feature type="domain" description="ABC transporter" evidence="6">
    <location>
        <begin position="11"/>
        <end position="236"/>
    </location>
</feature>
<dbReference type="GO" id="GO:0005524">
    <property type="term" value="F:ATP binding"/>
    <property type="evidence" value="ECO:0007669"/>
    <property type="project" value="UniProtKB-KW"/>
</dbReference>
<accession>A0ABV5LN28</accession>
<dbReference type="PROSITE" id="PS50893">
    <property type="entry name" value="ABC_TRANSPORTER_2"/>
    <property type="match status" value="1"/>
</dbReference>
<evidence type="ECO:0000256" key="1">
    <source>
        <dbReference type="ARBA" id="ARBA00004202"/>
    </source>
</evidence>
<dbReference type="RefSeq" id="WP_380136237.1">
    <property type="nucleotide sequence ID" value="NZ_JBHLUI010000006.1"/>
</dbReference>
<evidence type="ECO:0000256" key="5">
    <source>
        <dbReference type="ARBA" id="ARBA00023251"/>
    </source>
</evidence>
<evidence type="ECO:0000256" key="3">
    <source>
        <dbReference type="ARBA" id="ARBA00022741"/>
    </source>
</evidence>
<dbReference type="InterPro" id="IPR050763">
    <property type="entry name" value="ABC_transporter_ATP-binding"/>
</dbReference>
<dbReference type="PANTHER" id="PTHR42711:SF16">
    <property type="entry name" value="ABC TRANSPORTER ATP-BINDING PROTEIN"/>
    <property type="match status" value="1"/>
</dbReference>
<dbReference type="Proteomes" id="UP001589748">
    <property type="component" value="Unassembled WGS sequence"/>
</dbReference>
<protein>
    <submittedName>
        <fullName evidence="7">ABC transporter ATP-binding protein</fullName>
    </submittedName>
</protein>
<proteinExistence type="predicted"/>
<keyword evidence="3" id="KW-0547">Nucleotide-binding</keyword>
<dbReference type="InterPro" id="IPR003593">
    <property type="entry name" value="AAA+_ATPase"/>
</dbReference>
<comment type="caution">
    <text evidence="7">The sequence shown here is derived from an EMBL/GenBank/DDBJ whole genome shotgun (WGS) entry which is preliminary data.</text>
</comment>
<evidence type="ECO:0000313" key="7">
    <source>
        <dbReference type="EMBL" id="MFB9375491.1"/>
    </source>
</evidence>
<sequence>MSSDPGNAPAVVVRDLHKHYGPRRAVDGISFEVPTGQVFALLGPNGAGKSTTVEVLEGYRARTSGEVVVLGTDPGRPTPAWRSRIGIVAQSTKDLTDLTVLEVLQQFAAFYPDPRPPEAVVDLVGLADDARTRAGALSGGRRRRLDVALGIIGDPDLLFLDEPTTGFDPEARREFWTLVQRLAAEGTTILLTTHYLDEVEVLADALAVIDHGRIVATGTPATLAGRDTAPATVRWRDPDRGWRSERTAEPAAFVARLHAGGGEPDGLTVHRPTLEDTYLELLRTPAAEVTR</sequence>
<dbReference type="SMART" id="SM00382">
    <property type="entry name" value="AAA"/>
    <property type="match status" value="1"/>
</dbReference>
<dbReference type="InterPro" id="IPR027417">
    <property type="entry name" value="P-loop_NTPase"/>
</dbReference>
<comment type="subcellular location">
    <subcellularLocation>
        <location evidence="1">Cell membrane</location>
        <topology evidence="1">Peripheral membrane protein</topology>
    </subcellularLocation>
</comment>
<evidence type="ECO:0000256" key="4">
    <source>
        <dbReference type="ARBA" id="ARBA00022840"/>
    </source>
</evidence>
<dbReference type="Pfam" id="PF00005">
    <property type="entry name" value="ABC_tran"/>
    <property type="match status" value="1"/>
</dbReference>
<keyword evidence="5" id="KW-0046">Antibiotic resistance</keyword>
<dbReference type="InterPro" id="IPR003439">
    <property type="entry name" value="ABC_transporter-like_ATP-bd"/>
</dbReference>
<evidence type="ECO:0000313" key="8">
    <source>
        <dbReference type="Proteomes" id="UP001589748"/>
    </source>
</evidence>
<evidence type="ECO:0000256" key="2">
    <source>
        <dbReference type="ARBA" id="ARBA00022448"/>
    </source>
</evidence>